<dbReference type="eggNOG" id="COG3490">
    <property type="taxonomic scope" value="Bacteria"/>
</dbReference>
<dbReference type="STRING" id="1499686.BN1079_03282"/>
<dbReference type="EMBL" id="CCSF01000001">
    <property type="protein sequence ID" value="CDZ95933.1"/>
    <property type="molecule type" value="Genomic_DNA"/>
</dbReference>
<gene>
    <name evidence="1" type="ORF">BN1079_03282</name>
</gene>
<evidence type="ECO:0000313" key="2">
    <source>
        <dbReference type="Proteomes" id="UP000053902"/>
    </source>
</evidence>
<accession>A0A078LU58</accession>
<dbReference type="InterPro" id="IPR008311">
    <property type="entry name" value="UCP028101"/>
</dbReference>
<dbReference type="AlphaFoldDB" id="A0A078LU58"/>
<proteinExistence type="predicted"/>
<keyword evidence="2" id="KW-1185">Reference proteome</keyword>
<dbReference type="HOGENOM" id="CLU_047398_0_0_6"/>
<dbReference type="InterPro" id="IPR011044">
    <property type="entry name" value="Quino_amine_DH_bsu"/>
</dbReference>
<sequence>MKRRVFLGLGGAFVAASAIGGWALSSHGEQPLLLSARNDADGRHYAVGYRLDGSCVFATLVNERCHDVHAHPYLPLAVFVGRRPSRESYLIDTRDGSLLQVLATPDDRHFYGHGVFHASGDWFYTTENDTRDAGRGVLGIYRLEEQRLVRTGEHPTHGIGPHQLLWMPDGETLVIANGGIRTEADSRDMMNLDAMEPSLVLLHRDGTLISKEQLPERMNSVRHLAVAADGTVVSGQQYEGDPLDQAPLLAIKRPGQAFQPFPVSEAQRLTMNQYTASLAIHDELRLLAVTAPRGNKVLLWDLDSAELRQEIHLPDCAGVSATKEGFVVSAGQGRCRLLDCSSKRVVSTPLELPAGLWDNHLRLV</sequence>
<name>A0A078LU58_9PSED</name>
<dbReference type="OrthoDB" id="5624218at2"/>
<reference evidence="1 2" key="1">
    <citation type="submission" date="2014-07" db="EMBL/GenBank/DDBJ databases">
        <authorList>
            <person name="Urmite Genomes Urmite Genomes"/>
        </authorList>
    </citation>
    <scope>NUCLEOTIDE SEQUENCE [LARGE SCALE GENOMIC DNA]</scope>
    <source>
        <strain evidence="1 2">20_BN</strain>
    </source>
</reference>
<dbReference type="SUPFAM" id="SSF50969">
    <property type="entry name" value="YVTN repeat-like/Quinoprotein amine dehydrogenase"/>
    <property type="match status" value="1"/>
</dbReference>
<protein>
    <submittedName>
        <fullName evidence="1">Putative lipoprotein</fullName>
    </submittedName>
</protein>
<dbReference type="Proteomes" id="UP000053902">
    <property type="component" value="Unassembled WGS sequence"/>
</dbReference>
<dbReference type="PIRSF" id="PIRSF028101">
    <property type="entry name" value="UCP028101"/>
    <property type="match status" value="1"/>
</dbReference>
<dbReference type="RefSeq" id="WP_037026142.1">
    <property type="nucleotide sequence ID" value="NZ_CCSF01000001.1"/>
</dbReference>
<keyword evidence="1" id="KW-0449">Lipoprotein</keyword>
<organism evidence="1 2">
    <name type="scientific">Pseudomonas saudiphocaensis</name>
    <dbReference type="NCBI Taxonomy" id="1499686"/>
    <lineage>
        <taxon>Bacteria</taxon>
        <taxon>Pseudomonadati</taxon>
        <taxon>Pseudomonadota</taxon>
        <taxon>Gammaproteobacteria</taxon>
        <taxon>Pseudomonadales</taxon>
        <taxon>Pseudomonadaceae</taxon>
        <taxon>Pseudomonas</taxon>
    </lineage>
</organism>
<dbReference type="Pfam" id="PF07433">
    <property type="entry name" value="DUF1513"/>
    <property type="match status" value="1"/>
</dbReference>
<evidence type="ECO:0000313" key="1">
    <source>
        <dbReference type="EMBL" id="CDZ95933.1"/>
    </source>
</evidence>